<feature type="compositionally biased region" description="Basic and acidic residues" evidence="1">
    <location>
        <begin position="209"/>
        <end position="222"/>
    </location>
</feature>
<evidence type="ECO:0000313" key="2">
    <source>
        <dbReference type="EMBL" id="CDH49462.1"/>
    </source>
</evidence>
<dbReference type="OrthoDB" id="28939at2759"/>
<dbReference type="InterPro" id="IPR051888">
    <property type="entry name" value="UPF0148_domain"/>
</dbReference>
<dbReference type="AlphaFoldDB" id="A0A068RIJ9"/>
<dbReference type="PANTHER" id="PTHR16537">
    <property type="entry name" value="SJOEGREN SYNDROME/SCLERODERMA AUTOANTIGEN 1"/>
    <property type="match status" value="1"/>
</dbReference>
<name>A0A068RIJ9_9FUNG</name>
<feature type="compositionally biased region" description="Low complexity" evidence="1">
    <location>
        <begin position="87"/>
        <end position="99"/>
    </location>
</feature>
<dbReference type="STRING" id="1263082.A0A068RIJ9"/>
<organism evidence="2 3">
    <name type="scientific">Lichtheimia corymbifera JMRC:FSU:9682</name>
    <dbReference type="NCBI Taxonomy" id="1263082"/>
    <lineage>
        <taxon>Eukaryota</taxon>
        <taxon>Fungi</taxon>
        <taxon>Fungi incertae sedis</taxon>
        <taxon>Mucoromycota</taxon>
        <taxon>Mucoromycotina</taxon>
        <taxon>Mucoromycetes</taxon>
        <taxon>Mucorales</taxon>
        <taxon>Lichtheimiaceae</taxon>
        <taxon>Lichtheimia</taxon>
    </lineage>
</organism>
<comment type="caution">
    <text evidence="2">The sequence shown here is derived from an EMBL/GenBank/DDBJ whole genome shotgun (WGS) entry which is preliminary data.</text>
</comment>
<keyword evidence="3" id="KW-1185">Reference proteome</keyword>
<feature type="region of interest" description="Disordered" evidence="1">
    <location>
        <begin position="72"/>
        <end position="122"/>
    </location>
</feature>
<dbReference type="PANTHER" id="PTHR16537:SF1">
    <property type="entry name" value="PROTEIN ZNRD2"/>
    <property type="match status" value="1"/>
</dbReference>
<proteinExistence type="predicted"/>
<reference evidence="2" key="1">
    <citation type="submission" date="2013-08" db="EMBL/GenBank/DDBJ databases">
        <title>Gene expansion shapes genome architecture in the human pathogen Lichtheimia corymbifera: an evolutionary genomics analysis in the ancient terrestrial Mucorales (Mucoromycotina).</title>
        <authorList>
            <person name="Schwartze V.U."/>
            <person name="Winter S."/>
            <person name="Shelest E."/>
            <person name="Marcet-Houben M."/>
            <person name="Horn F."/>
            <person name="Wehner S."/>
            <person name="Hoffmann K."/>
            <person name="Riege K."/>
            <person name="Sammeth M."/>
            <person name="Nowrousian M."/>
            <person name="Valiante V."/>
            <person name="Linde J."/>
            <person name="Jacobsen I.D."/>
            <person name="Marz M."/>
            <person name="Brakhage A.A."/>
            <person name="Gabaldon T."/>
            <person name="Bocker S."/>
            <person name="Voigt K."/>
        </authorList>
    </citation>
    <scope>NUCLEOTIDE SEQUENCE [LARGE SCALE GENOMIC DNA]</scope>
    <source>
        <strain evidence="2">FSU 9682</strain>
    </source>
</reference>
<dbReference type="VEuPathDB" id="FungiDB:LCOR_01204.1"/>
<dbReference type="Pfam" id="PF06677">
    <property type="entry name" value="Auto_anti-p27"/>
    <property type="match status" value="2"/>
</dbReference>
<evidence type="ECO:0000313" key="3">
    <source>
        <dbReference type="Proteomes" id="UP000027586"/>
    </source>
</evidence>
<dbReference type="InterPro" id="IPR009563">
    <property type="entry name" value="SSSCA1"/>
</dbReference>
<protein>
    <recommendedName>
        <fullName evidence="4">Sjogrens syndrome scleroderma autoantigen 1 family protein</fullName>
    </recommendedName>
</protein>
<evidence type="ECO:0008006" key="4">
    <source>
        <dbReference type="Google" id="ProtNLM"/>
    </source>
</evidence>
<gene>
    <name evidence="2" type="ORF">LCOR_01204.1</name>
</gene>
<dbReference type="EMBL" id="CBTN010000003">
    <property type="protein sequence ID" value="CDH49462.1"/>
    <property type="molecule type" value="Genomic_DNA"/>
</dbReference>
<sequence length="301" mass="33648">MPFELVADRGIPSLTLHNEMLHNSATQGDSAMSLLSTFLLQGWVMTDEHCRVPDCPVPIMRSKDGSIRFCVTHDTLPTGSSKSTAPSQPSQSEQQQVQRQQEEEEEVVVAKDPYAASGRRYDDDAARIQLERREQSSRASQLIGQKMLQRWTLLNETCPNPECYAVPLMRDLSKRMVCVICERTYLTEEQAAQAGANIKQREQSTPAVAKEKQEPKQQLEHHVSKPVVEDHSTLCEQEHPAVPSSTLPETASSVVTEPLVQKIHELSQRVPSTKDAKELKHLFEAIEAGANAVRACRLVNM</sequence>
<feature type="region of interest" description="Disordered" evidence="1">
    <location>
        <begin position="194"/>
        <end position="222"/>
    </location>
</feature>
<evidence type="ECO:0000256" key="1">
    <source>
        <dbReference type="SAM" id="MobiDB-lite"/>
    </source>
</evidence>
<accession>A0A068RIJ9</accession>
<dbReference type="Proteomes" id="UP000027586">
    <property type="component" value="Unassembled WGS sequence"/>
</dbReference>
<feature type="region of interest" description="Disordered" evidence="1">
    <location>
        <begin position="231"/>
        <end position="250"/>
    </location>
</feature>
<feature type="compositionally biased region" description="Polar residues" evidence="1">
    <location>
        <begin position="75"/>
        <end position="86"/>
    </location>
</feature>